<gene>
    <name evidence="3" type="ORF">Q8A49_30230</name>
</gene>
<feature type="domain" description="HTH cro/C1-type" evidence="2">
    <location>
        <begin position="51"/>
        <end position="88"/>
    </location>
</feature>
<sequence>MPPTDQTQKPQTPQKTRLKGIGAVLTTRRTRFDPAHHRDRPGWMETVRSITNLSQTTVSHVETGARADYGEDTAAKVERLYELRPGTFLRALTGEGDLIAADGEVLYPPPPPGAEHTRERAIAREWHNEITSRAVGMALDLQARTEGLPDDEARAVVRRALDAAEAQGRLIMDTELRAWARSTSPQE</sequence>
<evidence type="ECO:0000256" key="1">
    <source>
        <dbReference type="SAM" id="MobiDB-lite"/>
    </source>
</evidence>
<name>A0ABU7KZT5_9ACTN</name>
<dbReference type="Proteomes" id="UP001348641">
    <property type="component" value="Unassembled WGS sequence"/>
</dbReference>
<dbReference type="InterPro" id="IPR001387">
    <property type="entry name" value="Cro/C1-type_HTH"/>
</dbReference>
<evidence type="ECO:0000259" key="2">
    <source>
        <dbReference type="PROSITE" id="PS50943"/>
    </source>
</evidence>
<feature type="compositionally biased region" description="Low complexity" evidence="1">
    <location>
        <begin position="1"/>
        <end position="15"/>
    </location>
</feature>
<organism evidence="3 4">
    <name type="scientific">Nocardiopsis tropica</name>
    <dbReference type="NCBI Taxonomy" id="109330"/>
    <lineage>
        <taxon>Bacteria</taxon>
        <taxon>Bacillati</taxon>
        <taxon>Actinomycetota</taxon>
        <taxon>Actinomycetes</taxon>
        <taxon>Streptosporangiales</taxon>
        <taxon>Nocardiopsidaceae</taxon>
        <taxon>Nocardiopsis</taxon>
    </lineage>
</organism>
<dbReference type="RefSeq" id="WP_330161602.1">
    <property type="nucleotide sequence ID" value="NZ_JAUUCC010000128.1"/>
</dbReference>
<evidence type="ECO:0000313" key="3">
    <source>
        <dbReference type="EMBL" id="MEE2054783.1"/>
    </source>
</evidence>
<comment type="caution">
    <text evidence="3">The sequence shown here is derived from an EMBL/GenBank/DDBJ whole genome shotgun (WGS) entry which is preliminary data.</text>
</comment>
<evidence type="ECO:0000313" key="4">
    <source>
        <dbReference type="Proteomes" id="UP001348641"/>
    </source>
</evidence>
<accession>A0ABU7KZT5</accession>
<dbReference type="PROSITE" id="PS50943">
    <property type="entry name" value="HTH_CROC1"/>
    <property type="match status" value="1"/>
</dbReference>
<dbReference type="EMBL" id="JAUUCC010000128">
    <property type="protein sequence ID" value="MEE2054783.1"/>
    <property type="molecule type" value="Genomic_DNA"/>
</dbReference>
<proteinExistence type="predicted"/>
<feature type="region of interest" description="Disordered" evidence="1">
    <location>
        <begin position="1"/>
        <end position="20"/>
    </location>
</feature>
<reference evidence="3 4" key="1">
    <citation type="submission" date="2023-07" db="EMBL/GenBank/DDBJ databases">
        <authorList>
            <person name="Girao M."/>
            <person name="Carvalho M.F."/>
        </authorList>
    </citation>
    <scope>NUCLEOTIDE SEQUENCE [LARGE SCALE GENOMIC DNA]</scope>
    <source>
        <strain evidence="3 4">66/93</strain>
    </source>
</reference>
<protein>
    <recommendedName>
        <fullName evidence="2">HTH cro/C1-type domain-containing protein</fullName>
    </recommendedName>
</protein>